<name>A0ABY6BBT3_9GAMM</name>
<reference evidence="2" key="1">
    <citation type="submission" date="2022-09" db="EMBL/GenBank/DDBJ databases">
        <title>Tahibacter sp. nov., isolated from a fresh water.</title>
        <authorList>
            <person name="Baek J.H."/>
            <person name="Lee J.K."/>
            <person name="Kim J.M."/>
            <person name="Jeon C.O."/>
        </authorList>
    </citation>
    <scope>NUCLEOTIDE SEQUENCE</scope>
    <source>
        <strain evidence="2">W38</strain>
    </source>
</reference>
<feature type="transmembrane region" description="Helical" evidence="1">
    <location>
        <begin position="204"/>
        <end position="223"/>
    </location>
</feature>
<dbReference type="Proteomes" id="UP001064632">
    <property type="component" value="Chromosome"/>
</dbReference>
<keyword evidence="1" id="KW-1133">Transmembrane helix</keyword>
<feature type="transmembrane region" description="Helical" evidence="1">
    <location>
        <begin position="301"/>
        <end position="319"/>
    </location>
</feature>
<gene>
    <name evidence="2" type="ORF">N4264_22665</name>
</gene>
<dbReference type="EMBL" id="CP104694">
    <property type="protein sequence ID" value="UXI67508.1"/>
    <property type="molecule type" value="Genomic_DNA"/>
</dbReference>
<feature type="transmembrane region" description="Helical" evidence="1">
    <location>
        <begin position="391"/>
        <end position="414"/>
    </location>
</feature>
<keyword evidence="1" id="KW-0812">Transmembrane</keyword>
<feature type="transmembrane region" description="Helical" evidence="1">
    <location>
        <begin position="80"/>
        <end position="102"/>
    </location>
</feature>
<proteinExistence type="predicted"/>
<sequence length="595" mass="63816">MERWFVLGCAALAGFFALHALLEITAFGWPQPMFDQFRLYETYLTLPFPANAWQLENGHRPILPALVRLAEIRWFGGGQALQLVVGAGAAFLTAGMLGLVGALQPGLTPARRAAAGLAGVALVLWMGNARMLLHGHELVHAYLLTAAVVAAQLCLWQAARGSAGRWMAGATLACVVATFCFGPGIASFLAVGCVAVLLRVPWRPLLWPLGGFLACLLLYLGVLPGTDGVREVMAIRPLDNAVAGARWLSSPWINGWLGLADPPLSANLAAAFDGNLAGRALRLSAGAVDAVPGLDWRTSTAALIGFLGLVALAAAVLSRGRRWHDPTRLEVVGLGLAVFAAVTAGVVGTARLAYFQASPEQIFATRYLVWPCLFWLGLAWLALARRGKGRWGAAPAVALCVGLLVPTGLAWGFWGSAMYRSSQQLAAAVRSQVYDAALFPDNADASRATRLRVVELLRERRLAMFRGPAWQQLGQVWNGTLDSESSGSASILEQHAVHDVRDGAVGLHLRGEWQAGNQLPADAELVFVDDQNRVRGFAEWSAVAVVTSPLQWRFGHKRGFDGYVRHARPGQRLRLLALPGHGAKAMYLASVEVTY</sequence>
<feature type="transmembrane region" description="Helical" evidence="1">
    <location>
        <begin position="139"/>
        <end position="158"/>
    </location>
</feature>
<evidence type="ECO:0008006" key="4">
    <source>
        <dbReference type="Google" id="ProtNLM"/>
    </source>
</evidence>
<protein>
    <recommendedName>
        <fullName evidence="4">Glycosyltransferase RgtA/B/C/D-like domain-containing protein</fullName>
    </recommendedName>
</protein>
<evidence type="ECO:0000256" key="1">
    <source>
        <dbReference type="SAM" id="Phobius"/>
    </source>
</evidence>
<organism evidence="2 3">
    <name type="scientific">Tahibacter amnicola</name>
    <dbReference type="NCBI Taxonomy" id="2976241"/>
    <lineage>
        <taxon>Bacteria</taxon>
        <taxon>Pseudomonadati</taxon>
        <taxon>Pseudomonadota</taxon>
        <taxon>Gammaproteobacteria</taxon>
        <taxon>Lysobacterales</taxon>
        <taxon>Rhodanobacteraceae</taxon>
        <taxon>Tahibacter</taxon>
    </lineage>
</organism>
<evidence type="ECO:0000313" key="3">
    <source>
        <dbReference type="Proteomes" id="UP001064632"/>
    </source>
</evidence>
<keyword evidence="3" id="KW-1185">Reference proteome</keyword>
<feature type="transmembrane region" description="Helical" evidence="1">
    <location>
        <begin position="170"/>
        <end position="198"/>
    </location>
</feature>
<dbReference type="RefSeq" id="WP_261694478.1">
    <property type="nucleotide sequence ID" value="NZ_CP104694.1"/>
</dbReference>
<feature type="transmembrane region" description="Helical" evidence="1">
    <location>
        <begin position="367"/>
        <end position="385"/>
    </location>
</feature>
<keyword evidence="1" id="KW-0472">Membrane</keyword>
<accession>A0ABY6BBT3</accession>
<feature type="transmembrane region" description="Helical" evidence="1">
    <location>
        <begin position="331"/>
        <end position="355"/>
    </location>
</feature>
<evidence type="ECO:0000313" key="2">
    <source>
        <dbReference type="EMBL" id="UXI67508.1"/>
    </source>
</evidence>